<protein>
    <recommendedName>
        <fullName evidence="1">DUF4424 domain-containing protein</fullName>
    </recommendedName>
</protein>
<dbReference type="InterPro" id="IPR025538">
    <property type="entry name" value="DUF4424"/>
</dbReference>
<dbReference type="AlphaFoldDB" id="Q6N9S7"/>
<name>Q6N9S7_RHOPA</name>
<dbReference type="eggNOG" id="COG3693">
    <property type="taxonomic scope" value="Bacteria"/>
</dbReference>
<dbReference type="Gene3D" id="2.60.40.3680">
    <property type="match status" value="1"/>
</dbReference>
<sequence length="361" mass="39653">MIRLCALAQSDQVPRRVRGRASALGDTVHQNIAASAAAVAVALLTCCLPARANDTTAALTTGGLEFRTNADIEMLSEDLSISRERIDVRYRFLNRSGADQHVTVAFPMPEIDFSDASNIDVPNNDSDNFLNFRTKVDGREVTAQLEQKALVDKTDVTARLKALGVPLQPRAKATQTVLEALPAQTQQQLLKDEIIRPDDYDAGKGMEHHLAPSWRLRATYYWDQTFPAGSELVVEHSYTPSVGGSVQTGITGQYTTAEQRKNYVHKFCTEPSFVTAVAAMTRKNGNQPPPEQRVSYVLTTGANWAKPIGDFHLTIDKGKPSSLVSLCETGVVKTGPTRFEVRKTNFKPSRDLDILIIDAPQ</sequence>
<feature type="domain" description="DUF4424" evidence="1">
    <location>
        <begin position="52"/>
        <end position="355"/>
    </location>
</feature>
<dbReference type="EMBL" id="BX572597">
    <property type="protein sequence ID" value="CAE26903.1"/>
    <property type="molecule type" value="Genomic_DNA"/>
</dbReference>
<gene>
    <name evidence="2" type="ordered locus">RPA1461</name>
</gene>
<evidence type="ECO:0000259" key="1">
    <source>
        <dbReference type="Pfam" id="PF14415"/>
    </source>
</evidence>
<dbReference type="Pfam" id="PF14415">
    <property type="entry name" value="DUF4424"/>
    <property type="match status" value="1"/>
</dbReference>
<proteinExistence type="predicted"/>
<reference evidence="2" key="1">
    <citation type="journal article" date="2004" name="Nat. Biotechnol.">
        <title>Complete genome sequence of the metabolically versatile photosynthetic bacterium Rhodopseudomonas palustris.</title>
        <authorList>
            <person name="Larimer F.W."/>
            <person name="Chain P."/>
            <person name="Hauser L."/>
            <person name="Lamerdin J."/>
            <person name="Malfatti S."/>
            <person name="Do L."/>
            <person name="Land M.L."/>
            <person name="Pelletier D.A."/>
            <person name="Beatty J.T."/>
            <person name="Lang A.S."/>
            <person name="Tabita F.R."/>
            <person name="Gibson J.L."/>
            <person name="Hanson T.E."/>
            <person name="Bobst C."/>
            <person name="Torres J.L."/>
            <person name="Peres C."/>
            <person name="Harrison F.H."/>
            <person name="Gibson J."/>
            <person name="Harwood C.S."/>
        </authorList>
    </citation>
    <scope>NUCLEOTIDE SEQUENCE [LARGE SCALE GENOMIC DNA]</scope>
    <source>
        <strain evidence="2">CGA009</strain>
    </source>
</reference>
<dbReference type="PhylomeDB" id="Q6N9S7"/>
<accession>Q6N9S7</accession>
<dbReference type="HOGENOM" id="CLU_821050_0_0_5"/>
<organism evidence="2">
    <name type="scientific">Rhodopseudomonas palustris (strain ATCC BAA-98 / CGA009)</name>
    <dbReference type="NCBI Taxonomy" id="258594"/>
    <lineage>
        <taxon>Bacteria</taxon>
        <taxon>Pseudomonadati</taxon>
        <taxon>Pseudomonadota</taxon>
        <taxon>Alphaproteobacteria</taxon>
        <taxon>Hyphomicrobiales</taxon>
        <taxon>Nitrobacteraceae</taxon>
        <taxon>Rhodopseudomonas</taxon>
    </lineage>
</organism>
<evidence type="ECO:0000313" key="2">
    <source>
        <dbReference type="EMBL" id="CAE26903.1"/>
    </source>
</evidence>